<evidence type="ECO:0000313" key="1">
    <source>
        <dbReference type="EMBL" id="CAG8502488.1"/>
    </source>
</evidence>
<evidence type="ECO:0000313" key="2">
    <source>
        <dbReference type="Proteomes" id="UP000789901"/>
    </source>
</evidence>
<dbReference type="EMBL" id="CAJVQB010000694">
    <property type="protein sequence ID" value="CAG8502488.1"/>
    <property type="molecule type" value="Genomic_DNA"/>
</dbReference>
<protein>
    <submittedName>
        <fullName evidence="1">24004_t:CDS:1</fullName>
    </submittedName>
</protein>
<dbReference type="Proteomes" id="UP000789901">
    <property type="component" value="Unassembled WGS sequence"/>
</dbReference>
<proteinExistence type="predicted"/>
<accession>A0ABM8W1Q7</accession>
<gene>
    <name evidence="1" type="ORF">GMARGA_LOCUS2272</name>
</gene>
<sequence>MTCFQSYSANLFCFLKTLEKAIEFYKVLAAICRMFIEVNTQKIY</sequence>
<name>A0ABM8W1Q7_GIGMA</name>
<comment type="caution">
    <text evidence="1">The sequence shown here is derived from an EMBL/GenBank/DDBJ whole genome shotgun (WGS) entry which is preliminary data.</text>
</comment>
<keyword evidence="2" id="KW-1185">Reference proteome</keyword>
<reference evidence="1 2" key="1">
    <citation type="submission" date="2021-06" db="EMBL/GenBank/DDBJ databases">
        <authorList>
            <person name="Kallberg Y."/>
            <person name="Tangrot J."/>
            <person name="Rosling A."/>
        </authorList>
    </citation>
    <scope>NUCLEOTIDE SEQUENCE [LARGE SCALE GENOMIC DNA]</scope>
    <source>
        <strain evidence="1 2">120-4 pot B 10/14</strain>
    </source>
</reference>
<organism evidence="1 2">
    <name type="scientific">Gigaspora margarita</name>
    <dbReference type="NCBI Taxonomy" id="4874"/>
    <lineage>
        <taxon>Eukaryota</taxon>
        <taxon>Fungi</taxon>
        <taxon>Fungi incertae sedis</taxon>
        <taxon>Mucoromycota</taxon>
        <taxon>Glomeromycotina</taxon>
        <taxon>Glomeromycetes</taxon>
        <taxon>Diversisporales</taxon>
        <taxon>Gigasporaceae</taxon>
        <taxon>Gigaspora</taxon>
    </lineage>
</organism>